<keyword evidence="7" id="KW-0479">Metal-binding</keyword>
<evidence type="ECO:0000256" key="5">
    <source>
        <dbReference type="ARBA" id="ARBA00023157"/>
    </source>
</evidence>
<reference evidence="12" key="1">
    <citation type="journal article" date="2023" name="Mol. Phylogenet. Evol.">
        <title>Genome-scale phylogeny and comparative genomics of the fungal order Sordariales.</title>
        <authorList>
            <person name="Hensen N."/>
            <person name="Bonometti L."/>
            <person name="Westerberg I."/>
            <person name="Brannstrom I.O."/>
            <person name="Guillou S."/>
            <person name="Cros-Aarteil S."/>
            <person name="Calhoun S."/>
            <person name="Haridas S."/>
            <person name="Kuo A."/>
            <person name="Mondo S."/>
            <person name="Pangilinan J."/>
            <person name="Riley R."/>
            <person name="LaButti K."/>
            <person name="Andreopoulos B."/>
            <person name="Lipzen A."/>
            <person name="Chen C."/>
            <person name="Yan M."/>
            <person name="Daum C."/>
            <person name="Ng V."/>
            <person name="Clum A."/>
            <person name="Steindorff A."/>
            <person name="Ohm R.A."/>
            <person name="Martin F."/>
            <person name="Silar P."/>
            <person name="Natvig D.O."/>
            <person name="Lalanne C."/>
            <person name="Gautier V."/>
            <person name="Ament-Velasquez S.L."/>
            <person name="Kruys A."/>
            <person name="Hutchinson M.I."/>
            <person name="Powell A.J."/>
            <person name="Barry K."/>
            <person name="Miller A.N."/>
            <person name="Grigoriev I.V."/>
            <person name="Debuchy R."/>
            <person name="Gladieux P."/>
            <person name="Hiltunen Thoren M."/>
            <person name="Johannesson H."/>
        </authorList>
    </citation>
    <scope>NUCLEOTIDE SEQUENCE</scope>
    <source>
        <strain evidence="12">CBS 359.72</strain>
    </source>
</reference>
<sequence>MPPLHHHLRRQLRPRSRLAALRTRHVLAGFAFCLTVLYFLIRSDESTSEMDLLERRMNSGPPSHPYTVVKSSVDWGSIEYRHPPPPQLAQLPKPPKRAGQPRVQHRFRKESLEARRTRDERRAAVLKLTQKCWDSYRKYAWKRDALLPLSKNGRDQFSGWAATLVDSLDTLWIMGLRDQFDEAVAAVAEIDFGHSSSPQVNIFETNIRYLGGLIAAYDLSGREVLLQKAIELGDLIYGGFNTENRMPVDNINLEAAINGSGLLVEPSVVSASPGTLTLELTRLSQITGNPKYYDAITGIVDLFFRGQNQTLLPGLFPMFVSMSRADVTTGRTFTLGGCADSLYEYFPKMHALLSGTDPQLAALTRGFMDAAKQHLFFRPMIPHEDDILMSGNVQVDLGGEPRLDPETEHLACFIGGTFALAGRLLASDEDVEVGAKLTRGCVYAYRSFPTGMMPERIDMIPCGSRGSEEPPCTWDEERWMEERAKRPEYKPHLPKGFTTAKDPRYILRPEAIESVFYMWRITGDAEWQEAAWDMFQAVARGTATETCNAAVLDVTVAMPQLPQEDYMESFWIAETLKYFYLVFSPPDLISLDKYVLNTEAHPFLRPVP</sequence>
<dbReference type="InterPro" id="IPR012341">
    <property type="entry name" value="6hp_glycosidase-like_sf"/>
</dbReference>
<feature type="active site" description="Proton donor" evidence="6">
    <location>
        <position position="204"/>
    </location>
</feature>
<dbReference type="EC" id="3.2.1.-" evidence="9"/>
<feature type="binding site" evidence="7">
    <location>
        <position position="598"/>
    </location>
    <ligand>
        <name>Ca(2+)</name>
        <dbReference type="ChEBI" id="CHEBI:29108"/>
    </ligand>
</feature>
<feature type="active site" description="Proton donor" evidence="6">
    <location>
        <position position="455"/>
    </location>
</feature>
<dbReference type="InterPro" id="IPR036026">
    <property type="entry name" value="Seven-hairpin_glycosidases"/>
</dbReference>
<dbReference type="PANTHER" id="PTHR11742">
    <property type="entry name" value="MANNOSYL-OLIGOSACCHARIDE ALPHA-1,2-MANNOSIDASE-RELATED"/>
    <property type="match status" value="1"/>
</dbReference>
<evidence type="ECO:0000256" key="9">
    <source>
        <dbReference type="RuleBase" id="RU361193"/>
    </source>
</evidence>
<feature type="region of interest" description="Disordered" evidence="10">
    <location>
        <begin position="84"/>
        <end position="104"/>
    </location>
</feature>
<evidence type="ECO:0000256" key="1">
    <source>
        <dbReference type="ARBA" id="ARBA00001913"/>
    </source>
</evidence>
<evidence type="ECO:0000256" key="11">
    <source>
        <dbReference type="SAM" id="Phobius"/>
    </source>
</evidence>
<dbReference type="GO" id="GO:0005975">
    <property type="term" value="P:carbohydrate metabolic process"/>
    <property type="evidence" value="ECO:0007669"/>
    <property type="project" value="InterPro"/>
</dbReference>
<evidence type="ECO:0000313" key="12">
    <source>
        <dbReference type="EMBL" id="KAK4245543.1"/>
    </source>
</evidence>
<keyword evidence="11" id="KW-1133">Transmembrane helix</keyword>
<dbReference type="GO" id="GO:0016020">
    <property type="term" value="C:membrane"/>
    <property type="evidence" value="ECO:0007669"/>
    <property type="project" value="InterPro"/>
</dbReference>
<accession>A0AAN7CRK3</accession>
<comment type="cofactor">
    <cofactor evidence="1 7">
        <name>Ca(2+)</name>
        <dbReference type="ChEBI" id="CHEBI:29108"/>
    </cofactor>
</comment>
<organism evidence="12 13">
    <name type="scientific">Corynascus novoguineensis</name>
    <dbReference type="NCBI Taxonomy" id="1126955"/>
    <lineage>
        <taxon>Eukaryota</taxon>
        <taxon>Fungi</taxon>
        <taxon>Dikarya</taxon>
        <taxon>Ascomycota</taxon>
        <taxon>Pezizomycotina</taxon>
        <taxon>Sordariomycetes</taxon>
        <taxon>Sordariomycetidae</taxon>
        <taxon>Sordariales</taxon>
        <taxon>Chaetomiaceae</taxon>
        <taxon>Corynascus</taxon>
    </lineage>
</organism>
<keyword evidence="11" id="KW-0812">Transmembrane</keyword>
<evidence type="ECO:0000313" key="13">
    <source>
        <dbReference type="Proteomes" id="UP001303647"/>
    </source>
</evidence>
<keyword evidence="11" id="KW-0472">Membrane</keyword>
<proteinExistence type="inferred from homology"/>
<evidence type="ECO:0000256" key="8">
    <source>
        <dbReference type="PIRSR" id="PIRSR601382-3"/>
    </source>
</evidence>
<dbReference type="InterPro" id="IPR001382">
    <property type="entry name" value="Glyco_hydro_47"/>
</dbReference>
<evidence type="ECO:0000256" key="10">
    <source>
        <dbReference type="SAM" id="MobiDB-lite"/>
    </source>
</evidence>
<feature type="active site" evidence="6">
    <location>
        <position position="340"/>
    </location>
</feature>
<dbReference type="GO" id="GO:0004571">
    <property type="term" value="F:mannosyl-oligosaccharide 1,2-alpha-mannosidase activity"/>
    <property type="evidence" value="ECO:0007669"/>
    <property type="project" value="InterPro"/>
</dbReference>
<feature type="transmembrane region" description="Helical" evidence="11">
    <location>
        <begin position="21"/>
        <end position="41"/>
    </location>
</feature>
<protein>
    <recommendedName>
        <fullName evidence="9">alpha-1,2-Mannosidase</fullName>
        <ecNumber evidence="9">3.2.1.-</ecNumber>
    </recommendedName>
</protein>
<keyword evidence="7" id="KW-0106">Calcium</keyword>
<dbReference type="Pfam" id="PF01532">
    <property type="entry name" value="Glyco_hydro_47"/>
    <property type="match status" value="1"/>
</dbReference>
<feature type="disulfide bond" evidence="8">
    <location>
        <begin position="412"/>
        <end position="441"/>
    </location>
</feature>
<gene>
    <name evidence="12" type="ORF">C7999DRAFT_34106</name>
</gene>
<dbReference type="EMBL" id="MU857698">
    <property type="protein sequence ID" value="KAK4245543.1"/>
    <property type="molecule type" value="Genomic_DNA"/>
</dbReference>
<dbReference type="GO" id="GO:0005783">
    <property type="term" value="C:endoplasmic reticulum"/>
    <property type="evidence" value="ECO:0007669"/>
    <property type="project" value="TreeGrafter"/>
</dbReference>
<keyword evidence="4 9" id="KW-0378">Hydrolase</keyword>
<dbReference type="PRINTS" id="PR00747">
    <property type="entry name" value="GLYHDRLASE47"/>
</dbReference>
<dbReference type="Proteomes" id="UP001303647">
    <property type="component" value="Unassembled WGS sequence"/>
</dbReference>
<keyword evidence="9" id="KW-0326">Glycosidase</keyword>
<name>A0AAN7CRK3_9PEZI</name>
<feature type="active site" evidence="6">
    <location>
        <position position="510"/>
    </location>
</feature>
<dbReference type="AlphaFoldDB" id="A0AAN7CRK3"/>
<evidence type="ECO:0000256" key="2">
    <source>
        <dbReference type="ARBA" id="ARBA00004922"/>
    </source>
</evidence>
<keyword evidence="5 8" id="KW-1015">Disulfide bond</keyword>
<evidence type="ECO:0000256" key="6">
    <source>
        <dbReference type="PIRSR" id="PIRSR601382-1"/>
    </source>
</evidence>
<dbReference type="PANTHER" id="PTHR11742:SF29">
    <property type="entry name" value="ALPHA-1,2-MANNOSIDASE"/>
    <property type="match status" value="1"/>
</dbReference>
<dbReference type="SUPFAM" id="SSF48225">
    <property type="entry name" value="Seven-hairpin glycosidases"/>
    <property type="match status" value="1"/>
</dbReference>
<comment type="similarity">
    <text evidence="3 9">Belongs to the glycosyl hydrolase 47 family.</text>
</comment>
<reference evidence="12" key="2">
    <citation type="submission" date="2023-05" db="EMBL/GenBank/DDBJ databases">
        <authorList>
            <consortium name="Lawrence Berkeley National Laboratory"/>
            <person name="Steindorff A."/>
            <person name="Hensen N."/>
            <person name="Bonometti L."/>
            <person name="Westerberg I."/>
            <person name="Brannstrom I.O."/>
            <person name="Guillou S."/>
            <person name="Cros-Aarteil S."/>
            <person name="Calhoun S."/>
            <person name="Haridas S."/>
            <person name="Kuo A."/>
            <person name="Mondo S."/>
            <person name="Pangilinan J."/>
            <person name="Riley R."/>
            <person name="Labutti K."/>
            <person name="Andreopoulos B."/>
            <person name="Lipzen A."/>
            <person name="Chen C."/>
            <person name="Yanf M."/>
            <person name="Daum C."/>
            <person name="Ng V."/>
            <person name="Clum A."/>
            <person name="Ohm R."/>
            <person name="Martin F."/>
            <person name="Silar P."/>
            <person name="Natvig D."/>
            <person name="Lalanne C."/>
            <person name="Gautier V."/>
            <person name="Ament-Velasquez S.L."/>
            <person name="Kruys A."/>
            <person name="Hutchinson M.I."/>
            <person name="Powell A.J."/>
            <person name="Barry K."/>
            <person name="Miller A.N."/>
            <person name="Grigoriev I.V."/>
            <person name="Debuchy R."/>
            <person name="Gladieux P."/>
            <person name="Thoren M.H."/>
            <person name="Johannesson H."/>
        </authorList>
    </citation>
    <scope>NUCLEOTIDE SEQUENCE</scope>
    <source>
        <strain evidence="12">CBS 359.72</strain>
    </source>
</reference>
<evidence type="ECO:0000256" key="4">
    <source>
        <dbReference type="ARBA" id="ARBA00022801"/>
    </source>
</evidence>
<dbReference type="GO" id="GO:0036503">
    <property type="term" value="P:ERAD pathway"/>
    <property type="evidence" value="ECO:0007669"/>
    <property type="project" value="UniProtKB-ARBA"/>
</dbReference>
<keyword evidence="13" id="KW-1185">Reference proteome</keyword>
<evidence type="ECO:0000256" key="3">
    <source>
        <dbReference type="ARBA" id="ARBA00007658"/>
    </source>
</evidence>
<dbReference type="Gene3D" id="1.50.10.10">
    <property type="match status" value="1"/>
</dbReference>
<dbReference type="FunFam" id="1.50.10.10:FF:000037">
    <property type="entry name" value="alpha-1,2-Mannosidase"/>
    <property type="match status" value="1"/>
</dbReference>
<evidence type="ECO:0000256" key="7">
    <source>
        <dbReference type="PIRSR" id="PIRSR601382-2"/>
    </source>
</evidence>
<dbReference type="GO" id="GO:0005509">
    <property type="term" value="F:calcium ion binding"/>
    <property type="evidence" value="ECO:0007669"/>
    <property type="project" value="InterPro"/>
</dbReference>
<dbReference type="InterPro" id="IPR050749">
    <property type="entry name" value="Glycosyl_Hydrolase_47"/>
</dbReference>
<comment type="caution">
    <text evidence="12">The sequence shown here is derived from an EMBL/GenBank/DDBJ whole genome shotgun (WGS) entry which is preliminary data.</text>
</comment>
<comment type="pathway">
    <text evidence="2">Protein modification; protein glycosylation.</text>
</comment>